<evidence type="ECO:0000313" key="6">
    <source>
        <dbReference type="EMBL" id="RRJ16538.1"/>
    </source>
</evidence>
<evidence type="ECO:0000256" key="2">
    <source>
        <dbReference type="ARBA" id="ARBA00009774"/>
    </source>
</evidence>
<evidence type="ECO:0000313" key="7">
    <source>
        <dbReference type="Proteomes" id="UP000276982"/>
    </source>
</evidence>
<dbReference type="GO" id="GO:0016993">
    <property type="term" value="F:precorrin-8X methylmutase activity"/>
    <property type="evidence" value="ECO:0007669"/>
    <property type="project" value="InterPro"/>
</dbReference>
<evidence type="ECO:0000256" key="4">
    <source>
        <dbReference type="ARBA" id="ARBA00023235"/>
    </source>
</evidence>
<proteinExistence type="inferred from homology"/>
<dbReference type="PANTHER" id="PTHR43588">
    <property type="entry name" value="COBALT-PRECORRIN-8 METHYLMUTASE"/>
    <property type="match status" value="1"/>
</dbReference>
<dbReference type="Proteomes" id="UP000276982">
    <property type="component" value="Unassembled WGS sequence"/>
</dbReference>
<dbReference type="AlphaFoldDB" id="A0A3P3Q667"/>
<accession>A0A3P3Q667</accession>
<dbReference type="RefSeq" id="WP_124951984.1">
    <property type="nucleotide sequence ID" value="NZ_RRCM01000001.1"/>
</dbReference>
<evidence type="ECO:0000256" key="3">
    <source>
        <dbReference type="ARBA" id="ARBA00022573"/>
    </source>
</evidence>
<dbReference type="PANTHER" id="PTHR43588:SF1">
    <property type="entry name" value="COBALT-PRECORRIN-8 METHYLMUTASE"/>
    <property type="match status" value="1"/>
</dbReference>
<dbReference type="UniPathway" id="UPA00148"/>
<keyword evidence="3" id="KW-0169">Cobalamin biosynthesis</keyword>
<organism evidence="6 7">
    <name type="scientific">Lachnoanaerobaculum orale</name>
    <dbReference type="NCBI Taxonomy" id="979627"/>
    <lineage>
        <taxon>Bacteria</taxon>
        <taxon>Bacillati</taxon>
        <taxon>Bacillota</taxon>
        <taxon>Clostridia</taxon>
        <taxon>Lachnospirales</taxon>
        <taxon>Lachnospiraceae</taxon>
        <taxon>Lachnoanaerobaculum</taxon>
    </lineage>
</organism>
<dbReference type="SUPFAM" id="SSF63965">
    <property type="entry name" value="Precorrin-8X methylmutase CbiC/CobH"/>
    <property type="match status" value="1"/>
</dbReference>
<feature type="domain" description="Cobalamin biosynthesis precorrin-8X methylmutase CobH/CbiC" evidence="5">
    <location>
        <begin position="8"/>
        <end position="214"/>
    </location>
</feature>
<protein>
    <submittedName>
        <fullName evidence="6">Precorrin-8X methylmutase</fullName>
    </submittedName>
</protein>
<dbReference type="EMBL" id="RRCM01000001">
    <property type="protein sequence ID" value="RRJ16538.1"/>
    <property type="molecule type" value="Genomic_DNA"/>
</dbReference>
<keyword evidence="7" id="KW-1185">Reference proteome</keyword>
<comment type="pathway">
    <text evidence="1">Cofactor biosynthesis; adenosylcobalamin biosynthesis.</text>
</comment>
<evidence type="ECO:0000256" key="1">
    <source>
        <dbReference type="ARBA" id="ARBA00004953"/>
    </source>
</evidence>
<gene>
    <name evidence="6" type="ORF">EHW90_05990</name>
</gene>
<reference evidence="6 7" key="1">
    <citation type="submission" date="2018-11" db="EMBL/GenBank/DDBJ databases">
        <title>Genome sequencing of Lachnoanaerobaculum orale DSM 24553T.</title>
        <authorList>
            <person name="Kook J.-K."/>
            <person name="Park S.-N."/>
            <person name="Lim Y.K."/>
        </authorList>
    </citation>
    <scope>NUCLEOTIDE SEQUENCE [LARGE SCALE GENOMIC DNA]</scope>
    <source>
        <strain evidence="6 7">DSM 24553</strain>
    </source>
</reference>
<name>A0A3P3Q667_9FIRM</name>
<comment type="caution">
    <text evidence="6">The sequence shown here is derived from an EMBL/GenBank/DDBJ whole genome shotgun (WGS) entry which is preliminary data.</text>
</comment>
<dbReference type="GO" id="GO:0009236">
    <property type="term" value="P:cobalamin biosynthetic process"/>
    <property type="evidence" value="ECO:0007669"/>
    <property type="project" value="UniProtKB-UniPathway"/>
</dbReference>
<evidence type="ECO:0000259" key="5">
    <source>
        <dbReference type="Pfam" id="PF02570"/>
    </source>
</evidence>
<dbReference type="Pfam" id="PF02570">
    <property type="entry name" value="CbiC"/>
    <property type="match status" value="1"/>
</dbReference>
<dbReference type="Gene3D" id="3.40.50.10230">
    <property type="entry name" value="Cobalamin biosynthesis CobH/CbiC, precorrin-8X methylmutase"/>
    <property type="match status" value="1"/>
</dbReference>
<dbReference type="InterPro" id="IPR003722">
    <property type="entry name" value="Cbl_synth_CobH/CbiC"/>
</dbReference>
<comment type="similarity">
    <text evidence="2">Belongs to the CobH/CbiC family.</text>
</comment>
<dbReference type="InterPro" id="IPR036588">
    <property type="entry name" value="CobH/CbiC_sf"/>
</dbReference>
<sequence>MLQIKPEDIEKKSFEILTSQMDKDRLKFYTDDELLVVKRTIHTTADFDYQYNVIFQNNAIETLKHCIQSDAMIFTDTNMALSGINKRILTGKFSITPRCLIAEPDTIEYAKKNNTTRATASVDLAYQIRDEKQDLNKGKKIPIVFAVGNAPTALIRIHELLDKYTPDFIIAAPVGFVNVIEAKELIKQSNIPAIICDGNKGGSNVCAAIINAVLLQMV</sequence>
<keyword evidence="4" id="KW-0413">Isomerase</keyword>